<dbReference type="Gene3D" id="3.40.50.2300">
    <property type="match status" value="2"/>
</dbReference>
<dbReference type="SUPFAM" id="SSF55874">
    <property type="entry name" value="ATPase domain of HSP90 chaperone/DNA topoisomerase II/histidine kinase"/>
    <property type="match status" value="1"/>
</dbReference>
<evidence type="ECO:0000256" key="4">
    <source>
        <dbReference type="ARBA" id="ARBA00022475"/>
    </source>
</evidence>
<evidence type="ECO:0000256" key="3">
    <source>
        <dbReference type="ARBA" id="ARBA00012438"/>
    </source>
</evidence>
<keyword evidence="11" id="KW-1133">Transmembrane helix</keyword>
<comment type="subcellular location">
    <subcellularLocation>
        <location evidence="2">Cell membrane</location>
        <topology evidence="2">Multi-pass membrane protein</topology>
    </subcellularLocation>
</comment>
<feature type="modified residue" description="Phosphohistidine" evidence="14">
    <location>
        <position position="1005"/>
    </location>
</feature>
<dbReference type="Proteomes" id="UP001060336">
    <property type="component" value="Chromosome"/>
</dbReference>
<name>A0A9J7AWL5_9PROT</name>
<feature type="region of interest" description="Disordered" evidence="17">
    <location>
        <begin position="920"/>
        <end position="951"/>
    </location>
</feature>
<keyword evidence="6" id="KW-0808">Transferase</keyword>
<sequence>MNRDKQAKSGPDDCHEVQERLETFADVSNGWFWETDENHCFTYMSRSVERLVGRPPEWHYGKSRAEIGGQNLSPEVWKAHLEDLAARRPFEDLVFHRTLPDGEIWMRTSGKPRFGSEGQFLGYSGFASNVTDEMLARREAHLLREAIQQIRDPFVLWGPDDRLVVCNDAYLELNDRIRDMLVPGAAFDEVLRAVAYQGTVAAAAGREEAWIAERSAQHQLPQFSYATEIGGNWHLMIHEERLSNGAVVWIGLDITQLKNAERRADELNRQLNEAIEALPDSFSYYDSDDRLMLFNKGYADFFRQFGMEAKVGIPFEEALRAGVRSGFHAITDQDEEEWIQERLARHRSKDVARVDQYFNGGWVRIIENSTSDGGRVGLRVDISELKAQEEELRRAREEAELANSAKSMFLANMSHEIRTPLNGVIGLSRLLADTPLNDQQRDYMRKIEASSESLLAIINDVLDFSKIEAGEMTIETVNFNIQNEIKRIDDIISLRAAEKGLLFETFIDPNTPGSLRGDPVRIGQILLNFLSNAVKFTPRGKITLSVRTESVENGKALLHFEASDTGIGMTEEQAAKVFSSFTQADTSTTRKFGGTGLGLSISASLADLLGGEIWVKSTPGEGSSFHFCVPLEIGVGPDEAELPEQLRALVADDNDTARFVVAEMLGAMGIGCVQVVDGEQAVAAARQQGPFDIVLLDWIMPKLDGLSACRQIIENDEAAGNVPPKILLFSAEAREEIREKARASGARGMLAKPISSSTLHDGIVAALAGSDFSAGRGTHTDARPESLSGLKVLLVEDNEINREIATAVLGKAGIAVSQAENGAVAVSLLRSSGRAAFDAVLMDIQMPVLDGYAATEIVRGEPEFDDLPIIAMTANALSDERAKCLAVGMQDHVAKPVDNKKLFTALARWCTMGGTKMHPASGNGGIAEAQKERPARSGETEVEESAVMSPEELAQRYEPIAKMIGDESMVGRFLGQFRESFSEARTVIDGHVAAGELEEASRYAHQIKGVSGNLRLNDVYEQAQKVESSLKEADSLSGDLSSELETLLALIETEMGYIEAYLTTKS</sequence>
<dbReference type="InterPro" id="IPR036641">
    <property type="entry name" value="HPT_dom_sf"/>
</dbReference>
<keyword evidence="7" id="KW-0812">Transmembrane</keyword>
<evidence type="ECO:0000256" key="9">
    <source>
        <dbReference type="ARBA" id="ARBA00022777"/>
    </source>
</evidence>
<dbReference type="SUPFAM" id="SSF47384">
    <property type="entry name" value="Homodimeric domain of signal transducing histidine kinase"/>
    <property type="match status" value="1"/>
</dbReference>
<feature type="coiled-coil region" evidence="16">
    <location>
        <begin position="375"/>
        <end position="405"/>
    </location>
</feature>
<proteinExistence type="predicted"/>
<dbReference type="PANTHER" id="PTHR45339:SF1">
    <property type="entry name" value="HYBRID SIGNAL TRANSDUCTION HISTIDINE KINASE J"/>
    <property type="match status" value="1"/>
</dbReference>
<evidence type="ECO:0000256" key="10">
    <source>
        <dbReference type="ARBA" id="ARBA00022840"/>
    </source>
</evidence>
<evidence type="ECO:0000256" key="15">
    <source>
        <dbReference type="PROSITE-ProRule" id="PRU00169"/>
    </source>
</evidence>
<dbReference type="FunFam" id="1.10.287.130:FF:000003">
    <property type="entry name" value="Histidine kinase"/>
    <property type="match status" value="1"/>
</dbReference>
<reference evidence="21" key="1">
    <citation type="submission" date="2022-08" db="EMBL/GenBank/DDBJ databases">
        <title>Nisaea acidiphila sp. nov., isolated from a marine algal debris and emended description of the genus Nisaea Urios et al. 2008.</title>
        <authorList>
            <person name="Kwon K."/>
        </authorList>
    </citation>
    <scope>NUCLEOTIDE SEQUENCE</scope>
    <source>
        <strain evidence="21">MEBiC11861</strain>
    </source>
</reference>
<dbReference type="InterPro" id="IPR004358">
    <property type="entry name" value="Sig_transdc_His_kin-like_C"/>
</dbReference>
<dbReference type="SMART" id="SM00091">
    <property type="entry name" value="PAS"/>
    <property type="match status" value="3"/>
</dbReference>
<dbReference type="SUPFAM" id="SSF52172">
    <property type="entry name" value="CheY-like"/>
    <property type="match status" value="2"/>
</dbReference>
<dbReference type="Pfam" id="PF12860">
    <property type="entry name" value="PAS_7"/>
    <property type="match status" value="2"/>
</dbReference>
<dbReference type="Pfam" id="PF00072">
    <property type="entry name" value="Response_reg"/>
    <property type="match status" value="2"/>
</dbReference>
<dbReference type="Gene3D" id="3.30.565.10">
    <property type="entry name" value="Histidine kinase-like ATPase, C-terminal domain"/>
    <property type="match status" value="1"/>
</dbReference>
<dbReference type="Gene3D" id="3.30.450.20">
    <property type="entry name" value="PAS domain"/>
    <property type="match status" value="3"/>
</dbReference>
<dbReference type="SUPFAM" id="SSF47226">
    <property type="entry name" value="Histidine-containing phosphotransfer domain, HPT domain"/>
    <property type="match status" value="1"/>
</dbReference>
<evidence type="ECO:0000256" key="14">
    <source>
        <dbReference type="PROSITE-ProRule" id="PRU00110"/>
    </source>
</evidence>
<dbReference type="InterPro" id="IPR001789">
    <property type="entry name" value="Sig_transdc_resp-reg_receiver"/>
</dbReference>
<evidence type="ECO:0000313" key="21">
    <source>
        <dbReference type="EMBL" id="UUX50644.1"/>
    </source>
</evidence>
<dbReference type="CDD" id="cd00088">
    <property type="entry name" value="HPT"/>
    <property type="match status" value="1"/>
</dbReference>
<dbReference type="InterPro" id="IPR036097">
    <property type="entry name" value="HisK_dim/P_sf"/>
</dbReference>
<evidence type="ECO:0000259" key="19">
    <source>
        <dbReference type="PROSITE" id="PS50110"/>
    </source>
</evidence>
<feature type="domain" description="HPt" evidence="20">
    <location>
        <begin position="966"/>
        <end position="1065"/>
    </location>
</feature>
<evidence type="ECO:0000256" key="1">
    <source>
        <dbReference type="ARBA" id="ARBA00000085"/>
    </source>
</evidence>
<dbReference type="InterPro" id="IPR036890">
    <property type="entry name" value="HATPase_C_sf"/>
</dbReference>
<keyword evidence="10" id="KW-0067">ATP-binding</keyword>
<feature type="domain" description="Response regulatory" evidence="19">
    <location>
        <begin position="791"/>
        <end position="910"/>
    </location>
</feature>
<accession>A0A9J7AWL5</accession>
<evidence type="ECO:0000256" key="8">
    <source>
        <dbReference type="ARBA" id="ARBA00022741"/>
    </source>
</evidence>
<evidence type="ECO:0000256" key="2">
    <source>
        <dbReference type="ARBA" id="ARBA00004651"/>
    </source>
</evidence>
<dbReference type="InterPro" id="IPR003661">
    <property type="entry name" value="HisK_dim/P_dom"/>
</dbReference>
<dbReference type="InterPro" id="IPR003594">
    <property type="entry name" value="HATPase_dom"/>
</dbReference>
<dbReference type="InterPro" id="IPR005467">
    <property type="entry name" value="His_kinase_dom"/>
</dbReference>
<keyword evidence="22" id="KW-1185">Reference proteome</keyword>
<dbReference type="InterPro" id="IPR011006">
    <property type="entry name" value="CheY-like_superfamily"/>
</dbReference>
<keyword evidence="4" id="KW-1003">Cell membrane</keyword>
<feature type="domain" description="Response regulatory" evidence="19">
    <location>
        <begin position="647"/>
        <end position="767"/>
    </location>
</feature>
<dbReference type="InterPro" id="IPR000014">
    <property type="entry name" value="PAS"/>
</dbReference>
<keyword evidence="13" id="KW-0472">Membrane</keyword>
<gene>
    <name evidence="21" type="ORF">NUH88_02870</name>
</gene>
<dbReference type="SUPFAM" id="SSF55785">
    <property type="entry name" value="PYP-like sensor domain (PAS domain)"/>
    <property type="match status" value="2"/>
</dbReference>
<evidence type="ECO:0000256" key="13">
    <source>
        <dbReference type="ARBA" id="ARBA00023136"/>
    </source>
</evidence>
<dbReference type="PRINTS" id="PR00344">
    <property type="entry name" value="BCTRLSENSOR"/>
</dbReference>
<keyword evidence="5 15" id="KW-0597">Phosphoprotein</keyword>
<dbReference type="RefSeq" id="WP_257769846.1">
    <property type="nucleotide sequence ID" value="NZ_CP102480.1"/>
</dbReference>
<evidence type="ECO:0000256" key="16">
    <source>
        <dbReference type="SAM" id="Coils"/>
    </source>
</evidence>
<dbReference type="Gene3D" id="1.20.120.160">
    <property type="entry name" value="HPT domain"/>
    <property type="match status" value="1"/>
</dbReference>
<evidence type="ECO:0000256" key="6">
    <source>
        <dbReference type="ARBA" id="ARBA00022679"/>
    </source>
</evidence>
<dbReference type="InterPro" id="IPR035965">
    <property type="entry name" value="PAS-like_dom_sf"/>
</dbReference>
<evidence type="ECO:0000259" key="18">
    <source>
        <dbReference type="PROSITE" id="PS50109"/>
    </source>
</evidence>
<evidence type="ECO:0000256" key="17">
    <source>
        <dbReference type="SAM" id="MobiDB-lite"/>
    </source>
</evidence>
<dbReference type="AlphaFoldDB" id="A0A9J7AWL5"/>
<dbReference type="CDD" id="cd17546">
    <property type="entry name" value="REC_hyHK_CKI1_RcsC-like"/>
    <property type="match status" value="2"/>
</dbReference>
<dbReference type="KEGG" id="naci:NUH88_02870"/>
<evidence type="ECO:0000256" key="11">
    <source>
        <dbReference type="ARBA" id="ARBA00022989"/>
    </source>
</evidence>
<dbReference type="SMART" id="SM00388">
    <property type="entry name" value="HisKA"/>
    <property type="match status" value="1"/>
</dbReference>
<comment type="catalytic activity">
    <reaction evidence="1">
        <text>ATP + protein L-histidine = ADP + protein N-phospho-L-histidine.</text>
        <dbReference type="EC" id="2.7.13.3"/>
    </reaction>
</comment>
<keyword evidence="9" id="KW-0418">Kinase</keyword>
<evidence type="ECO:0000256" key="12">
    <source>
        <dbReference type="ARBA" id="ARBA00023012"/>
    </source>
</evidence>
<keyword evidence="16" id="KW-0175">Coiled coil</keyword>
<evidence type="ECO:0000259" key="20">
    <source>
        <dbReference type="PROSITE" id="PS50894"/>
    </source>
</evidence>
<dbReference type="EC" id="2.7.13.3" evidence="3"/>
<organism evidence="21 22">
    <name type="scientific">Nisaea acidiphila</name>
    <dbReference type="NCBI Taxonomy" id="1862145"/>
    <lineage>
        <taxon>Bacteria</taxon>
        <taxon>Pseudomonadati</taxon>
        <taxon>Pseudomonadota</taxon>
        <taxon>Alphaproteobacteria</taxon>
        <taxon>Rhodospirillales</taxon>
        <taxon>Thalassobaculaceae</taxon>
        <taxon>Nisaea</taxon>
    </lineage>
</organism>
<dbReference type="Pfam" id="PF00512">
    <property type="entry name" value="HisKA"/>
    <property type="match status" value="1"/>
</dbReference>
<dbReference type="GO" id="GO:0005886">
    <property type="term" value="C:plasma membrane"/>
    <property type="evidence" value="ECO:0007669"/>
    <property type="project" value="UniProtKB-SubCell"/>
</dbReference>
<dbReference type="InterPro" id="IPR008207">
    <property type="entry name" value="Sig_transdc_His_kin_Hpt_dom"/>
</dbReference>
<keyword evidence="12" id="KW-0902">Two-component regulatory system</keyword>
<feature type="compositionally biased region" description="Basic and acidic residues" evidence="17">
    <location>
        <begin position="929"/>
        <end position="939"/>
    </location>
</feature>
<feature type="domain" description="Histidine kinase" evidence="18">
    <location>
        <begin position="412"/>
        <end position="633"/>
    </location>
</feature>
<dbReference type="CDD" id="cd00082">
    <property type="entry name" value="HisKA"/>
    <property type="match status" value="1"/>
</dbReference>
<feature type="coiled-coil region" evidence="16">
    <location>
        <begin position="250"/>
        <end position="277"/>
    </location>
</feature>
<dbReference type="CDD" id="cd16922">
    <property type="entry name" value="HATPase_EvgS-ArcB-TorS-like"/>
    <property type="match status" value="1"/>
</dbReference>
<protein>
    <recommendedName>
        <fullName evidence="3">histidine kinase</fullName>
        <ecNumber evidence="3">2.7.13.3</ecNumber>
    </recommendedName>
</protein>
<dbReference type="Pfam" id="PF01627">
    <property type="entry name" value="Hpt"/>
    <property type="match status" value="1"/>
</dbReference>
<evidence type="ECO:0000313" key="22">
    <source>
        <dbReference type="Proteomes" id="UP001060336"/>
    </source>
</evidence>
<dbReference type="GO" id="GO:0005524">
    <property type="term" value="F:ATP binding"/>
    <property type="evidence" value="ECO:0007669"/>
    <property type="project" value="UniProtKB-KW"/>
</dbReference>
<dbReference type="Pfam" id="PF02518">
    <property type="entry name" value="HATPase_c"/>
    <property type="match status" value="1"/>
</dbReference>
<feature type="modified residue" description="4-aspartylphosphate" evidence="15">
    <location>
        <position position="843"/>
    </location>
</feature>
<dbReference type="SMART" id="SM00387">
    <property type="entry name" value="HATPase_c"/>
    <property type="match status" value="1"/>
</dbReference>
<dbReference type="PROSITE" id="PS50894">
    <property type="entry name" value="HPT"/>
    <property type="match status" value="1"/>
</dbReference>
<dbReference type="Gene3D" id="1.10.287.130">
    <property type="match status" value="1"/>
</dbReference>
<dbReference type="FunFam" id="3.30.565.10:FF:000010">
    <property type="entry name" value="Sensor histidine kinase RcsC"/>
    <property type="match status" value="1"/>
</dbReference>
<evidence type="ECO:0000256" key="7">
    <source>
        <dbReference type="ARBA" id="ARBA00022692"/>
    </source>
</evidence>
<keyword evidence="8" id="KW-0547">Nucleotide-binding</keyword>
<dbReference type="SMART" id="SM00448">
    <property type="entry name" value="REC"/>
    <property type="match status" value="2"/>
</dbReference>
<dbReference type="GO" id="GO:0000155">
    <property type="term" value="F:phosphorelay sensor kinase activity"/>
    <property type="evidence" value="ECO:0007669"/>
    <property type="project" value="InterPro"/>
</dbReference>
<dbReference type="PANTHER" id="PTHR45339">
    <property type="entry name" value="HYBRID SIGNAL TRANSDUCTION HISTIDINE KINASE J"/>
    <property type="match status" value="1"/>
</dbReference>
<dbReference type="EMBL" id="CP102480">
    <property type="protein sequence ID" value="UUX50644.1"/>
    <property type="molecule type" value="Genomic_DNA"/>
</dbReference>
<feature type="modified residue" description="4-aspartylphosphate" evidence="15">
    <location>
        <position position="697"/>
    </location>
</feature>
<dbReference type="PROSITE" id="PS50109">
    <property type="entry name" value="HIS_KIN"/>
    <property type="match status" value="1"/>
</dbReference>
<evidence type="ECO:0000256" key="5">
    <source>
        <dbReference type="ARBA" id="ARBA00022553"/>
    </source>
</evidence>
<dbReference type="PROSITE" id="PS50110">
    <property type="entry name" value="RESPONSE_REGULATORY"/>
    <property type="match status" value="2"/>
</dbReference>